<organism evidence="1 2">
    <name type="scientific">Plectonema radiosum NIES-515</name>
    <dbReference type="NCBI Taxonomy" id="2986073"/>
    <lineage>
        <taxon>Bacteria</taxon>
        <taxon>Bacillati</taxon>
        <taxon>Cyanobacteriota</taxon>
        <taxon>Cyanophyceae</taxon>
        <taxon>Oscillatoriophycideae</taxon>
        <taxon>Oscillatoriales</taxon>
        <taxon>Microcoleaceae</taxon>
        <taxon>Plectonema</taxon>
    </lineage>
</organism>
<keyword evidence="2" id="KW-1185">Reference proteome</keyword>
<dbReference type="Proteomes" id="UP001526143">
    <property type="component" value="Unassembled WGS sequence"/>
</dbReference>
<dbReference type="PANTHER" id="PTHR10151:SF120">
    <property type="entry name" value="BIS(5'-ADENOSYL)-TRIPHOSPHATASE"/>
    <property type="match status" value="1"/>
</dbReference>
<dbReference type="InterPro" id="IPR017850">
    <property type="entry name" value="Alkaline_phosphatase_core_sf"/>
</dbReference>
<dbReference type="Gene3D" id="3.40.720.10">
    <property type="entry name" value="Alkaline Phosphatase, subunit A"/>
    <property type="match status" value="1"/>
</dbReference>
<accession>A0ABT3B6W0</accession>
<evidence type="ECO:0000313" key="1">
    <source>
        <dbReference type="EMBL" id="MCV3216940.1"/>
    </source>
</evidence>
<dbReference type="SUPFAM" id="SSF53649">
    <property type="entry name" value="Alkaline phosphatase-like"/>
    <property type="match status" value="1"/>
</dbReference>
<dbReference type="EMBL" id="JAOWRF010000370">
    <property type="protein sequence ID" value="MCV3216940.1"/>
    <property type="molecule type" value="Genomic_DNA"/>
</dbReference>
<protein>
    <submittedName>
        <fullName evidence="1">Alkaline phosphatase family protein</fullName>
    </submittedName>
</protein>
<dbReference type="PANTHER" id="PTHR10151">
    <property type="entry name" value="ECTONUCLEOTIDE PYROPHOSPHATASE/PHOSPHODIESTERASE"/>
    <property type="match status" value="1"/>
</dbReference>
<reference evidence="1 2" key="1">
    <citation type="submission" date="2022-10" db="EMBL/GenBank/DDBJ databases">
        <title>Identification of biosynthetic pathway for the production of the potent trypsin inhibitor radiosumin.</title>
        <authorList>
            <person name="Fewer D.P."/>
            <person name="Delbaje E."/>
            <person name="Ouyang X."/>
            <person name="Agostino P.D."/>
            <person name="Wahlsten M."/>
            <person name="Jokela J."/>
            <person name="Permi P."/>
            <person name="Haapaniemi E."/>
            <person name="Koistinen H."/>
        </authorList>
    </citation>
    <scope>NUCLEOTIDE SEQUENCE [LARGE SCALE GENOMIC DNA]</scope>
    <source>
        <strain evidence="1 2">NIES-515</strain>
    </source>
</reference>
<evidence type="ECO:0000313" key="2">
    <source>
        <dbReference type="Proteomes" id="UP001526143"/>
    </source>
</evidence>
<dbReference type="CDD" id="cd16018">
    <property type="entry name" value="Enpp"/>
    <property type="match status" value="1"/>
</dbReference>
<proteinExistence type="predicted"/>
<comment type="caution">
    <text evidence="1">The sequence shown here is derived from an EMBL/GenBank/DDBJ whole genome shotgun (WGS) entry which is preliminary data.</text>
</comment>
<gene>
    <name evidence="1" type="ORF">OGM63_26120</name>
</gene>
<dbReference type="RefSeq" id="WP_263748629.1">
    <property type="nucleotide sequence ID" value="NZ_JAOWRF010000370.1"/>
</dbReference>
<dbReference type="Pfam" id="PF01663">
    <property type="entry name" value="Phosphodiest"/>
    <property type="match status" value="1"/>
</dbReference>
<sequence>MQKTVVINVVGLTPSLLCQHTPFLSRWAASGKIASVESMLPAVTCSAQATYLTGKLPNEHGIVGNGWYFRDECEIKFWRQSNKLIQAPKVWDMAKALFPDFTCANLFWWYNMYSSVDYAVTPRPMYPADGRKIPDIYTQPAELRSQLQTDLGQFPLFNFWGPNTSIKSTQWIANSAKWSEEHSNPTLTLIYLPHLDYCLQKFGTDINKIAKDLQEIDAVCADLISFYENCGAQVIVLSEYGITDVSQPIHLNRMLREKGLLAVREELGRELLDPGASKAFAVADHQIAHVYVNDRFYIPKVRSLLEETPGVAQVLDDSQKSAYHLDHSRSGELVAIANSDAWFTYYYWLDSDRAPDFARTVDIHRKPGYDPVELFVDPQIKLPKLKIAAKLLKKQLGFRYLMDVIPLDASLVKGSHGCIPPSIAESPLFITKQNHLLSSSIQAIDVCQLILSHLTVDTPSSPATII</sequence>
<name>A0ABT3B6W0_9CYAN</name>
<dbReference type="InterPro" id="IPR002591">
    <property type="entry name" value="Phosphodiest/P_Trfase"/>
</dbReference>